<comment type="caution">
    <text evidence="2">The sequence shown here is derived from an EMBL/GenBank/DDBJ whole genome shotgun (WGS) entry which is preliminary data.</text>
</comment>
<proteinExistence type="predicted"/>
<sequence length="78" mass="8447">MLYLLVILLGTISFVVPEKDKIHLCAQLSPRSLGIGQHCLSNCEGVCNPRIAIPGTIDCGNGKQRYMCISTPPTPHGR</sequence>
<dbReference type="VEuPathDB" id="PiroplasmaDB:BBOV_III002950"/>
<feature type="signal peptide" evidence="1">
    <location>
        <begin position="1"/>
        <end position="17"/>
    </location>
</feature>
<dbReference type="AlphaFoldDB" id="A7AMS5"/>
<dbReference type="eggNOG" id="ENOG502T279">
    <property type="taxonomic scope" value="Eukaryota"/>
</dbReference>
<protein>
    <submittedName>
        <fullName evidence="2">Uncharacterized protein</fullName>
    </submittedName>
</protein>
<evidence type="ECO:0000313" key="2">
    <source>
        <dbReference type="EMBL" id="EDO07859.1"/>
    </source>
</evidence>
<accession>A7AMS5</accession>
<dbReference type="Proteomes" id="UP000002173">
    <property type="component" value="Chromosome 3"/>
</dbReference>
<evidence type="ECO:0000256" key="1">
    <source>
        <dbReference type="SAM" id="SignalP"/>
    </source>
</evidence>
<feature type="chain" id="PRO_5002704198" evidence="1">
    <location>
        <begin position="18"/>
        <end position="78"/>
    </location>
</feature>
<keyword evidence="3" id="KW-1185">Reference proteome</keyword>
<gene>
    <name evidence="2" type="ORF">BBOV_III002950</name>
</gene>
<organism evidence="2 3">
    <name type="scientific">Babesia bovis</name>
    <dbReference type="NCBI Taxonomy" id="5865"/>
    <lineage>
        <taxon>Eukaryota</taxon>
        <taxon>Sar</taxon>
        <taxon>Alveolata</taxon>
        <taxon>Apicomplexa</taxon>
        <taxon>Aconoidasida</taxon>
        <taxon>Piroplasmida</taxon>
        <taxon>Babesiidae</taxon>
        <taxon>Babesia</taxon>
    </lineage>
</organism>
<evidence type="ECO:0000313" key="3">
    <source>
        <dbReference type="Proteomes" id="UP000002173"/>
    </source>
</evidence>
<reference evidence="2 3" key="1">
    <citation type="journal article" date="2007" name="PLoS Pathog.">
        <title>Genome sequence of Babesia bovis and comparative analysis of apicomplexan hemoprotozoa.</title>
        <authorList>
            <person name="Brayton K.A."/>
            <person name="Lau A.O.T."/>
            <person name="Herndon D.R."/>
            <person name="Hannick L."/>
            <person name="Kappmeyer L.S."/>
            <person name="Berens S.J."/>
            <person name="Bidwell S.L."/>
            <person name="Brown W.C."/>
            <person name="Crabtree J."/>
            <person name="Fadrosh D."/>
            <person name="Feldblum T."/>
            <person name="Forberger H.A."/>
            <person name="Haas B.J."/>
            <person name="Howell J.M."/>
            <person name="Khouri H."/>
            <person name="Koo H."/>
            <person name="Mann D.J."/>
            <person name="Norimine J."/>
            <person name="Paulsen I.T."/>
            <person name="Radune D."/>
            <person name="Ren Q."/>
            <person name="Smith R.K. Jr."/>
            <person name="Suarez C.E."/>
            <person name="White O."/>
            <person name="Wortman J.R."/>
            <person name="Knowles D.P. Jr."/>
            <person name="McElwain T.F."/>
            <person name="Nene V.M."/>
        </authorList>
    </citation>
    <scope>NUCLEOTIDE SEQUENCE [LARGE SCALE GENOMIC DNA]</scope>
    <source>
        <strain evidence="2">T2Bo</strain>
    </source>
</reference>
<dbReference type="EMBL" id="AAXT01000001">
    <property type="protein sequence ID" value="EDO07859.1"/>
    <property type="molecule type" value="Genomic_DNA"/>
</dbReference>
<name>A7AMS5_BABBO</name>
<keyword evidence="1" id="KW-0732">Signal</keyword>
<dbReference type="InParanoid" id="A7AMS5"/>